<dbReference type="EMBL" id="KQ981772">
    <property type="protein sequence ID" value="KYN35831.1"/>
    <property type="molecule type" value="Genomic_DNA"/>
</dbReference>
<dbReference type="PANTHER" id="PTHR47481:SF7">
    <property type="entry name" value="CCHC-TYPE DOMAIN-CONTAINING PROTEIN"/>
    <property type="match status" value="1"/>
</dbReference>
<dbReference type="Gene3D" id="4.10.60.10">
    <property type="entry name" value="Zinc finger, CCHC-type"/>
    <property type="match status" value="1"/>
</dbReference>
<dbReference type="SUPFAM" id="SSF57756">
    <property type="entry name" value="Retrovirus zinc finger-like domains"/>
    <property type="match status" value="1"/>
</dbReference>
<evidence type="ECO:0000259" key="3">
    <source>
        <dbReference type="PROSITE" id="PS50158"/>
    </source>
</evidence>
<dbReference type="Pfam" id="PF14223">
    <property type="entry name" value="Retrotran_gag_2"/>
    <property type="match status" value="1"/>
</dbReference>
<feature type="region of interest" description="Disordered" evidence="2">
    <location>
        <begin position="190"/>
        <end position="228"/>
    </location>
</feature>
<evidence type="ECO:0000256" key="2">
    <source>
        <dbReference type="SAM" id="MobiDB-lite"/>
    </source>
</evidence>
<dbReference type="GO" id="GO:0008270">
    <property type="term" value="F:zinc ion binding"/>
    <property type="evidence" value="ECO:0007669"/>
    <property type="project" value="UniProtKB-KW"/>
</dbReference>
<dbReference type="PANTHER" id="PTHR47481">
    <property type="match status" value="1"/>
</dbReference>
<keyword evidence="5" id="KW-1185">Reference proteome</keyword>
<dbReference type="SMART" id="SM00343">
    <property type="entry name" value="ZnF_C2HC"/>
    <property type="match status" value="1"/>
</dbReference>
<proteinExistence type="predicted"/>
<dbReference type="GO" id="GO:0003676">
    <property type="term" value="F:nucleic acid binding"/>
    <property type="evidence" value="ECO:0007669"/>
    <property type="project" value="InterPro"/>
</dbReference>
<evidence type="ECO:0000313" key="5">
    <source>
        <dbReference type="Proteomes" id="UP000078541"/>
    </source>
</evidence>
<protein>
    <submittedName>
        <fullName evidence="4">Copia protein</fullName>
    </submittedName>
</protein>
<evidence type="ECO:0000256" key="1">
    <source>
        <dbReference type="PROSITE-ProRule" id="PRU00047"/>
    </source>
</evidence>
<feature type="compositionally biased region" description="Basic and acidic residues" evidence="2">
    <location>
        <begin position="211"/>
        <end position="228"/>
    </location>
</feature>
<keyword evidence="1" id="KW-0862">Zinc</keyword>
<dbReference type="Pfam" id="PF00098">
    <property type="entry name" value="zf-CCHC"/>
    <property type="match status" value="1"/>
</dbReference>
<name>A0A151JUD1_9HYME</name>
<feature type="domain" description="CCHC-type" evidence="3">
    <location>
        <begin position="234"/>
        <end position="249"/>
    </location>
</feature>
<gene>
    <name evidence="4" type="ORF">ALC56_09830</name>
</gene>
<evidence type="ECO:0000313" key="4">
    <source>
        <dbReference type="EMBL" id="KYN35831.1"/>
    </source>
</evidence>
<dbReference type="PROSITE" id="PS50158">
    <property type="entry name" value="ZF_CCHC"/>
    <property type="match status" value="1"/>
</dbReference>
<feature type="compositionally biased region" description="Basic and acidic residues" evidence="2">
    <location>
        <begin position="190"/>
        <end position="201"/>
    </location>
</feature>
<reference evidence="4 5" key="1">
    <citation type="submission" date="2016-03" db="EMBL/GenBank/DDBJ databases">
        <title>Trachymyrmex septentrionalis WGS genome.</title>
        <authorList>
            <person name="Nygaard S."/>
            <person name="Hu H."/>
            <person name="Boomsma J."/>
            <person name="Zhang G."/>
        </authorList>
    </citation>
    <scope>NUCLEOTIDE SEQUENCE [LARGE SCALE GENOMIC DNA]</scope>
    <source>
        <strain evidence="4">Tsep2-gDNA-1</strain>
        <tissue evidence="4">Whole body</tissue>
    </source>
</reference>
<organism evidence="4 5">
    <name type="scientific">Trachymyrmex septentrionalis</name>
    <dbReference type="NCBI Taxonomy" id="34720"/>
    <lineage>
        <taxon>Eukaryota</taxon>
        <taxon>Metazoa</taxon>
        <taxon>Ecdysozoa</taxon>
        <taxon>Arthropoda</taxon>
        <taxon>Hexapoda</taxon>
        <taxon>Insecta</taxon>
        <taxon>Pterygota</taxon>
        <taxon>Neoptera</taxon>
        <taxon>Endopterygota</taxon>
        <taxon>Hymenoptera</taxon>
        <taxon>Apocrita</taxon>
        <taxon>Aculeata</taxon>
        <taxon>Formicoidea</taxon>
        <taxon>Formicidae</taxon>
        <taxon>Myrmicinae</taxon>
        <taxon>Trachymyrmex</taxon>
    </lineage>
</organism>
<accession>A0A151JUD1</accession>
<sequence length="327" mass="36667">MSVGISVKSIKPFDGTNFQGWKAQVNALFVMNDVLDVVDGTRAEPAEGEGQAAEVKRNVKDDATARFIILSNLDETQQVCVLSCTSAKEMWDKLCLIHEQKTVTNKLGLLQKFHAYRMSESDTATQHVARVTNMACQLKDIGENVSDATIIAKILSSLTTKFSTLQVAWDSVDPERQTLDNLQERLIREDTRLNGDEEKSEALTATAKNRSTKETKGAKNKKPENKKEMKEVQCYKCQEMEHIARQCRNKRKLGDDGNKPRDCAFVVESGKSSDKSILKSAGNASKLWTQSHIMTADPSDVWLIDSGASRHLTYRRDWLTDYCNVLD</sequence>
<dbReference type="AlphaFoldDB" id="A0A151JUD1"/>
<keyword evidence="1" id="KW-0479">Metal-binding</keyword>
<keyword evidence="1" id="KW-0863">Zinc-finger</keyword>
<dbReference type="Proteomes" id="UP000078541">
    <property type="component" value="Unassembled WGS sequence"/>
</dbReference>
<dbReference type="InterPro" id="IPR036875">
    <property type="entry name" value="Znf_CCHC_sf"/>
</dbReference>
<dbReference type="InterPro" id="IPR001878">
    <property type="entry name" value="Znf_CCHC"/>
</dbReference>
<dbReference type="STRING" id="34720.A0A151JUD1"/>